<dbReference type="Pfam" id="PF01614">
    <property type="entry name" value="IclR_C"/>
    <property type="match status" value="1"/>
</dbReference>
<dbReference type="PANTHER" id="PTHR30136">
    <property type="entry name" value="HELIX-TURN-HELIX TRANSCRIPTIONAL REGULATOR, ICLR FAMILY"/>
    <property type="match status" value="1"/>
</dbReference>
<evidence type="ECO:0000256" key="2">
    <source>
        <dbReference type="ARBA" id="ARBA00023125"/>
    </source>
</evidence>
<dbReference type="PROSITE" id="PS51077">
    <property type="entry name" value="HTH_ICLR"/>
    <property type="match status" value="1"/>
</dbReference>
<evidence type="ECO:0000259" key="5">
    <source>
        <dbReference type="PROSITE" id="PS51078"/>
    </source>
</evidence>
<dbReference type="InterPro" id="IPR036390">
    <property type="entry name" value="WH_DNA-bd_sf"/>
</dbReference>
<dbReference type="InterPro" id="IPR036388">
    <property type="entry name" value="WH-like_DNA-bd_sf"/>
</dbReference>
<proteinExistence type="predicted"/>
<dbReference type="SUPFAM" id="SSF46785">
    <property type="entry name" value="Winged helix' DNA-binding domain"/>
    <property type="match status" value="1"/>
</dbReference>
<sequence length="256" mass="27232">MADENDRGSGLRTIALLKQIAESGNTFTIAQLSGKASLPPSSVHRLLQPLIKEGFVERGPSQSYRIGSELLRIASLVLRQVDAAVLARPILRRLWTEWEETSSLAVYKPTSRNAVVVEIIQTPHPLRFVIEPFTELSLTWGSLGRAILASLPPAEAEDAMRSPAAGPLSGQPPLTRAAMGEIIAEIQAQGFAQYRNEQVDAAGVAAPVFRADGSVLGSIGITAPAQRLRKELVPAMAKAVQAAAAELSATLGYGPP</sequence>
<dbReference type="PANTHER" id="PTHR30136:SF8">
    <property type="entry name" value="TRANSCRIPTIONAL REGULATORY PROTEIN"/>
    <property type="match status" value="1"/>
</dbReference>
<dbReference type="InterPro" id="IPR005471">
    <property type="entry name" value="Tscrpt_reg_IclR_N"/>
</dbReference>
<accession>A0A2A4FRN6</accession>
<evidence type="ECO:0000259" key="4">
    <source>
        <dbReference type="PROSITE" id="PS51077"/>
    </source>
</evidence>
<keyword evidence="3" id="KW-0804">Transcription</keyword>
<name>A0A2A4FRN6_9SPHN</name>
<dbReference type="GO" id="GO:0003700">
    <property type="term" value="F:DNA-binding transcription factor activity"/>
    <property type="evidence" value="ECO:0007669"/>
    <property type="project" value="TreeGrafter"/>
</dbReference>
<dbReference type="Gene3D" id="3.30.450.40">
    <property type="match status" value="1"/>
</dbReference>
<dbReference type="KEGG" id="rdi:CMV14_15875"/>
<keyword evidence="2" id="KW-0238">DNA-binding</keyword>
<evidence type="ECO:0000313" key="7">
    <source>
        <dbReference type="Proteomes" id="UP000218934"/>
    </source>
</evidence>
<dbReference type="Proteomes" id="UP000218934">
    <property type="component" value="Unassembled WGS sequence"/>
</dbReference>
<feature type="domain" description="IclR-ED" evidence="5">
    <location>
        <begin position="69"/>
        <end position="253"/>
    </location>
</feature>
<dbReference type="InterPro" id="IPR050707">
    <property type="entry name" value="HTH_MetabolicPath_Reg"/>
</dbReference>
<dbReference type="SUPFAM" id="SSF55781">
    <property type="entry name" value="GAF domain-like"/>
    <property type="match status" value="1"/>
</dbReference>
<dbReference type="InterPro" id="IPR014757">
    <property type="entry name" value="Tscrpt_reg_IclR_C"/>
</dbReference>
<reference evidence="6 7" key="1">
    <citation type="submission" date="2017-09" db="EMBL/GenBank/DDBJ databases">
        <title>The Catabolism of 3,6-Dichlorosalicylic acid is Initiated by the Cytochrome P450 Monooxygenase DsmABC in Rhizorhabdus dicambivorans Ndbn-20.</title>
        <authorList>
            <person name="Na L."/>
        </authorList>
    </citation>
    <scope>NUCLEOTIDE SEQUENCE [LARGE SCALE GENOMIC DNA]</scope>
    <source>
        <strain evidence="6 7">Ndbn-20m</strain>
    </source>
</reference>
<keyword evidence="7" id="KW-1185">Reference proteome</keyword>
<dbReference type="Gene3D" id="1.10.10.10">
    <property type="entry name" value="Winged helix-like DNA-binding domain superfamily/Winged helix DNA-binding domain"/>
    <property type="match status" value="1"/>
</dbReference>
<keyword evidence="1" id="KW-0805">Transcription regulation</keyword>
<comment type="caution">
    <text evidence="6">The sequence shown here is derived from an EMBL/GenBank/DDBJ whole genome shotgun (WGS) entry which is preliminary data.</text>
</comment>
<evidence type="ECO:0000256" key="1">
    <source>
        <dbReference type="ARBA" id="ARBA00023015"/>
    </source>
</evidence>
<dbReference type="GO" id="GO:0045892">
    <property type="term" value="P:negative regulation of DNA-templated transcription"/>
    <property type="evidence" value="ECO:0007669"/>
    <property type="project" value="TreeGrafter"/>
</dbReference>
<gene>
    <name evidence="6" type="ORF">COO09_22145</name>
</gene>
<organism evidence="6 7">
    <name type="scientific">Rhizorhabdus dicambivorans</name>
    <dbReference type="NCBI Taxonomy" id="1850238"/>
    <lineage>
        <taxon>Bacteria</taxon>
        <taxon>Pseudomonadati</taxon>
        <taxon>Pseudomonadota</taxon>
        <taxon>Alphaproteobacteria</taxon>
        <taxon>Sphingomonadales</taxon>
        <taxon>Sphingomonadaceae</taxon>
        <taxon>Rhizorhabdus</taxon>
    </lineage>
</organism>
<dbReference type="PROSITE" id="PS51078">
    <property type="entry name" value="ICLR_ED"/>
    <property type="match status" value="1"/>
</dbReference>
<dbReference type="InterPro" id="IPR029016">
    <property type="entry name" value="GAF-like_dom_sf"/>
</dbReference>
<evidence type="ECO:0000256" key="3">
    <source>
        <dbReference type="ARBA" id="ARBA00023163"/>
    </source>
</evidence>
<dbReference type="GO" id="GO:0003677">
    <property type="term" value="F:DNA binding"/>
    <property type="evidence" value="ECO:0007669"/>
    <property type="project" value="UniProtKB-KW"/>
</dbReference>
<dbReference type="EMBL" id="NWUF01000036">
    <property type="protein sequence ID" value="PCE40061.1"/>
    <property type="molecule type" value="Genomic_DNA"/>
</dbReference>
<protein>
    <submittedName>
        <fullName evidence="6">IclR family transcriptional regulator</fullName>
    </submittedName>
</protein>
<dbReference type="AlphaFoldDB" id="A0A2A4FRN6"/>
<dbReference type="SMART" id="SM00346">
    <property type="entry name" value="HTH_ICLR"/>
    <property type="match status" value="1"/>
</dbReference>
<dbReference type="Pfam" id="PF09339">
    <property type="entry name" value="HTH_IclR"/>
    <property type="match status" value="1"/>
</dbReference>
<dbReference type="OrthoDB" id="31778at2"/>
<dbReference type="RefSeq" id="WP_083216115.1">
    <property type="nucleotide sequence ID" value="NZ_CP023449.1"/>
</dbReference>
<evidence type="ECO:0000313" key="6">
    <source>
        <dbReference type="EMBL" id="PCE40061.1"/>
    </source>
</evidence>
<feature type="domain" description="HTH iclR-type" evidence="4">
    <location>
        <begin position="7"/>
        <end position="68"/>
    </location>
</feature>